<evidence type="ECO:0000313" key="3">
    <source>
        <dbReference type="Ensembl" id="ENSSSCP00040012218.1"/>
    </source>
</evidence>
<accession>A0A8D1DTX8</accession>
<evidence type="ECO:0000259" key="2">
    <source>
        <dbReference type="PROSITE" id="PS51857"/>
    </source>
</evidence>
<dbReference type="Pfam" id="PF00313">
    <property type="entry name" value="CSD"/>
    <property type="match status" value="1"/>
</dbReference>
<dbReference type="CDD" id="cd04458">
    <property type="entry name" value="CSP_CDS"/>
    <property type="match status" value="1"/>
</dbReference>
<feature type="region of interest" description="Disordered" evidence="1">
    <location>
        <begin position="180"/>
        <end position="372"/>
    </location>
</feature>
<dbReference type="InterPro" id="IPR011129">
    <property type="entry name" value="CSD"/>
</dbReference>
<dbReference type="GO" id="GO:0003676">
    <property type="term" value="F:nucleic acid binding"/>
    <property type="evidence" value="ECO:0007669"/>
    <property type="project" value="InterPro"/>
</dbReference>
<name>A0A8D1DTX8_PIG</name>
<evidence type="ECO:0000256" key="1">
    <source>
        <dbReference type="SAM" id="MobiDB-lite"/>
    </source>
</evidence>
<reference evidence="3" key="1">
    <citation type="submission" date="2025-08" db="UniProtKB">
        <authorList>
            <consortium name="Ensembl"/>
        </authorList>
    </citation>
    <scope>IDENTIFICATION</scope>
</reference>
<feature type="compositionally biased region" description="Low complexity" evidence="1">
    <location>
        <begin position="7"/>
        <end position="35"/>
    </location>
</feature>
<dbReference type="InterPro" id="IPR002059">
    <property type="entry name" value="CSP_DNA-bd"/>
</dbReference>
<dbReference type="Proteomes" id="UP000694722">
    <property type="component" value="Unplaced"/>
</dbReference>
<sequence length="372" mass="40050">MSEAGEATTTSTTSTTTTTTTLPQAPAEAAAAAPQDPAPKSPAGSGAPQAAAPAPAALVAGNPGGDAAPAAPTAPGTAAPASSAAAGSEDAEKKVLATKVLGTVKWFNVRNGYGFINRYTAIKKNNPRKYLRSVGDGETVEFDVVEGEKGAEAANVTGPDGVPVEGSRYAADRRRYRRGYYGRRRGPPRNYAGEEEEEGSGSSEGFEPPATDGQFSGARSQLRRPQYRPQYRRRFPPYHVGQTFDRRSRVFPHPNRMQAGEIGEMKDGVPEGTQLQGPVHRNPTYRPRYRSRGPPRPRPAPAVGEAEDKENQQAANGPNQPPARRGYRRPYNYRRRPRPPNAPSQDGKEVSPASQRQCRQIMLSHVKLQDPS</sequence>
<dbReference type="InterPro" id="IPR050181">
    <property type="entry name" value="Cold_shock_domain"/>
</dbReference>
<feature type="compositionally biased region" description="Basic residues" evidence="1">
    <location>
        <begin position="325"/>
        <end position="338"/>
    </location>
</feature>
<feature type="domain" description="CSD" evidence="2">
    <location>
        <begin position="99"/>
        <end position="158"/>
    </location>
</feature>
<proteinExistence type="predicted"/>
<dbReference type="Gene3D" id="2.40.50.140">
    <property type="entry name" value="Nucleic acid-binding proteins"/>
    <property type="match status" value="1"/>
</dbReference>
<feature type="compositionally biased region" description="Low complexity" evidence="1">
    <location>
        <begin position="41"/>
        <end position="88"/>
    </location>
</feature>
<dbReference type="SMART" id="SM00357">
    <property type="entry name" value="CSP"/>
    <property type="match status" value="1"/>
</dbReference>
<organism evidence="3 4">
    <name type="scientific">Sus scrofa</name>
    <name type="common">Pig</name>
    <dbReference type="NCBI Taxonomy" id="9823"/>
    <lineage>
        <taxon>Eukaryota</taxon>
        <taxon>Metazoa</taxon>
        <taxon>Chordata</taxon>
        <taxon>Craniata</taxon>
        <taxon>Vertebrata</taxon>
        <taxon>Euteleostomi</taxon>
        <taxon>Mammalia</taxon>
        <taxon>Eutheria</taxon>
        <taxon>Laurasiatheria</taxon>
        <taxon>Artiodactyla</taxon>
        <taxon>Suina</taxon>
        <taxon>Suidae</taxon>
        <taxon>Sus</taxon>
    </lineage>
</organism>
<evidence type="ECO:0000313" key="4">
    <source>
        <dbReference type="Proteomes" id="UP000694722"/>
    </source>
</evidence>
<dbReference type="AlphaFoldDB" id="A0A8D1DTX8"/>
<dbReference type="PANTHER" id="PTHR11544">
    <property type="entry name" value="COLD SHOCK DOMAIN CONTAINING PROTEINS"/>
    <property type="match status" value="1"/>
</dbReference>
<feature type="compositionally biased region" description="Basic residues" evidence="1">
    <location>
        <begin position="221"/>
        <end position="236"/>
    </location>
</feature>
<dbReference type="InterPro" id="IPR012340">
    <property type="entry name" value="NA-bd_OB-fold"/>
</dbReference>
<dbReference type="SUPFAM" id="SSF50249">
    <property type="entry name" value="Nucleic acid-binding proteins"/>
    <property type="match status" value="1"/>
</dbReference>
<dbReference type="PROSITE" id="PS51857">
    <property type="entry name" value="CSD_2"/>
    <property type="match status" value="1"/>
</dbReference>
<protein>
    <submittedName>
        <fullName evidence="3">Y-box binding protein 3</fullName>
    </submittedName>
</protein>
<feature type="region of interest" description="Disordered" evidence="1">
    <location>
        <begin position="1"/>
        <end position="89"/>
    </location>
</feature>
<dbReference type="Ensembl" id="ENSSSCT00040029177.1">
    <property type="protein sequence ID" value="ENSSSCP00040012218.1"/>
    <property type="gene ID" value="ENSSSCG00040021633.1"/>
</dbReference>
<gene>
    <name evidence="3" type="primary">YBX3</name>
</gene>